<evidence type="ECO:0000313" key="1">
    <source>
        <dbReference type="EMBL" id="EHK75391.1"/>
    </source>
</evidence>
<sequence length="183" mass="19828">MQDSVVPAFQLLLLRHARSGWALPGQSDFDRALDDVGFAEAELTAQSAADHRIRPDLILCSTAVRCRQTAEPLYRAFGEDIDIRYLDTLYTGPTTVYADLVEAHASRPSLMIIGHNPMMEELFRRTLGEERAAAALAGGYPPAGMAVIDFAARPKAGTAWTATLSKFLVPAPDEAAPDEAEKG</sequence>
<dbReference type="RefSeq" id="WP_003532994.1">
    <property type="nucleotide sequence ID" value="NZ_AGVV01000060.1"/>
</dbReference>
<dbReference type="SUPFAM" id="SSF53254">
    <property type="entry name" value="Phosphoglycerate mutase-like"/>
    <property type="match status" value="1"/>
</dbReference>
<dbReference type="PANTHER" id="PTHR47623">
    <property type="entry name" value="OS09G0287300 PROTEIN"/>
    <property type="match status" value="1"/>
</dbReference>
<dbReference type="InterPro" id="IPR029033">
    <property type="entry name" value="His_PPase_superfam"/>
</dbReference>
<protein>
    <submittedName>
        <fullName evidence="1">Putative phosphohistidine phosphatase SixA</fullName>
    </submittedName>
</protein>
<dbReference type="Proteomes" id="UP000004038">
    <property type="component" value="Unassembled WGS sequence"/>
</dbReference>
<evidence type="ECO:0000313" key="2">
    <source>
        <dbReference type="Proteomes" id="UP000004038"/>
    </source>
</evidence>
<dbReference type="Gene3D" id="3.40.50.1240">
    <property type="entry name" value="Phosphoglycerate mutase-like"/>
    <property type="match status" value="1"/>
</dbReference>
<dbReference type="AlphaFoldDB" id="H0G5L9"/>
<dbReference type="Pfam" id="PF00300">
    <property type="entry name" value="His_Phos_1"/>
    <property type="match status" value="1"/>
</dbReference>
<organism evidence="1 2">
    <name type="scientific">Sinorhizobium meliloti CCNWSX0020</name>
    <dbReference type="NCBI Taxonomy" id="1107881"/>
    <lineage>
        <taxon>Bacteria</taxon>
        <taxon>Pseudomonadati</taxon>
        <taxon>Pseudomonadota</taxon>
        <taxon>Alphaproteobacteria</taxon>
        <taxon>Hyphomicrobiales</taxon>
        <taxon>Rhizobiaceae</taxon>
        <taxon>Sinorhizobium/Ensifer group</taxon>
        <taxon>Sinorhizobium</taxon>
    </lineage>
</organism>
<gene>
    <name evidence="1" type="ORF">SM0020_23907</name>
</gene>
<dbReference type="InterPro" id="IPR013078">
    <property type="entry name" value="His_Pase_superF_clade-1"/>
</dbReference>
<dbReference type="SMART" id="SM00855">
    <property type="entry name" value="PGAM"/>
    <property type="match status" value="1"/>
</dbReference>
<dbReference type="PATRIC" id="fig|1107881.3.peg.4852"/>
<dbReference type="CDD" id="cd07067">
    <property type="entry name" value="HP_PGM_like"/>
    <property type="match status" value="1"/>
</dbReference>
<proteinExistence type="predicted"/>
<name>H0G5L9_RHIML</name>
<reference evidence="1 2" key="1">
    <citation type="journal article" date="2012" name="J. Bacteriol.">
        <title>Draft Genome Sequence of Sinorhizobium meliloti CCNWSX0020, a Nitrogen-Fixing Symbiont with Copper Tolerance Capability Isolated from Lead-Zinc Mine Tailings.</title>
        <authorList>
            <person name="Li Z."/>
            <person name="Ma Z."/>
            <person name="Hao X."/>
            <person name="Wei G."/>
        </authorList>
    </citation>
    <scope>NUCLEOTIDE SEQUENCE [LARGE SCALE GENOMIC DNA]</scope>
    <source>
        <strain evidence="1 2">CCNWSX0020</strain>
    </source>
</reference>
<accession>H0G5L9</accession>
<dbReference type="EMBL" id="AGVV01000060">
    <property type="protein sequence ID" value="EHK75391.1"/>
    <property type="molecule type" value="Genomic_DNA"/>
</dbReference>
<dbReference type="PANTHER" id="PTHR47623:SF1">
    <property type="entry name" value="OS09G0287300 PROTEIN"/>
    <property type="match status" value="1"/>
</dbReference>